<dbReference type="RefSeq" id="WP_109339989.1">
    <property type="nucleotide sequence ID" value="NZ_CP029347.1"/>
</dbReference>
<dbReference type="EMBL" id="CP029347">
    <property type="protein sequence ID" value="AWL12412.1"/>
    <property type="molecule type" value="Genomic_DNA"/>
</dbReference>
<dbReference type="InterPro" id="IPR020892">
    <property type="entry name" value="Cyclophilin-type_PPIase_CS"/>
</dbReference>
<dbReference type="InterPro" id="IPR024936">
    <property type="entry name" value="Cyclophilin-type_PPIase"/>
</dbReference>
<comment type="subcellular location">
    <subcellularLocation>
        <location evidence="2">Cytoplasm</location>
    </subcellularLocation>
</comment>
<dbReference type="InterPro" id="IPR029000">
    <property type="entry name" value="Cyclophilin-like_dom_sf"/>
</dbReference>
<keyword evidence="6 7" id="KW-0413">Isomerase</keyword>
<proteinExistence type="inferred from homology"/>
<dbReference type="GO" id="GO:0006457">
    <property type="term" value="P:protein folding"/>
    <property type="evidence" value="ECO:0007669"/>
    <property type="project" value="InterPro"/>
</dbReference>
<reference evidence="9 10" key="1">
    <citation type="submission" date="2018-05" db="EMBL/GenBank/DDBJ databases">
        <title>Salinimonas sp. HMF8227 Genome sequencing and assembly.</title>
        <authorList>
            <person name="Kang H."/>
            <person name="Kang J."/>
            <person name="Cha I."/>
            <person name="Kim H."/>
            <person name="Joh K."/>
        </authorList>
    </citation>
    <scope>NUCLEOTIDE SEQUENCE [LARGE SCALE GENOMIC DNA]</scope>
    <source>
        <strain evidence="9 10">HMF8227</strain>
    </source>
</reference>
<dbReference type="PANTHER" id="PTHR43246">
    <property type="entry name" value="PEPTIDYL-PROLYL CIS-TRANS ISOMERASE CYP38, CHLOROPLASTIC"/>
    <property type="match status" value="1"/>
</dbReference>
<dbReference type="Gene3D" id="2.40.100.10">
    <property type="entry name" value="Cyclophilin-like"/>
    <property type="match status" value="1"/>
</dbReference>
<name>A0A2S2E4H4_9ALTE</name>
<gene>
    <name evidence="9" type="primary">ppiB</name>
    <name evidence="9" type="ORF">HMF8227_01942</name>
</gene>
<dbReference type="KEGG" id="salh:HMF8227_01942"/>
<comment type="catalytic activity">
    <reaction evidence="7">
        <text>[protein]-peptidylproline (omega=180) = [protein]-peptidylproline (omega=0)</text>
        <dbReference type="Rhea" id="RHEA:16237"/>
        <dbReference type="Rhea" id="RHEA-COMP:10747"/>
        <dbReference type="Rhea" id="RHEA-COMP:10748"/>
        <dbReference type="ChEBI" id="CHEBI:83833"/>
        <dbReference type="ChEBI" id="CHEBI:83834"/>
        <dbReference type="EC" id="5.2.1.8"/>
    </reaction>
</comment>
<dbReference type="AlphaFoldDB" id="A0A2S2E4H4"/>
<sequence>MQVTLHTNYGDIALTMLSEEAPTTVANFIQYAKDGFYDGTLFHRVIPGFMIQGGGFASGMEQKEVREPIANEANNGVANERGTVAMARTNDPHSASSQFFINLADNDFLNFRNETESGWGYCVFAKVSDGMAVADKIKDVETGNFGFHQNVPNEEVIIRSVTIDE</sequence>
<feature type="domain" description="PPIase cyclophilin-type" evidence="8">
    <location>
        <begin position="1"/>
        <end position="163"/>
    </location>
</feature>
<evidence type="ECO:0000256" key="4">
    <source>
        <dbReference type="ARBA" id="ARBA00022490"/>
    </source>
</evidence>
<dbReference type="SUPFAM" id="SSF50891">
    <property type="entry name" value="Cyclophilin-like"/>
    <property type="match status" value="1"/>
</dbReference>
<evidence type="ECO:0000313" key="9">
    <source>
        <dbReference type="EMBL" id="AWL12412.1"/>
    </source>
</evidence>
<evidence type="ECO:0000256" key="5">
    <source>
        <dbReference type="ARBA" id="ARBA00023110"/>
    </source>
</evidence>
<accession>A0A2S2E4H4</accession>
<evidence type="ECO:0000256" key="6">
    <source>
        <dbReference type="ARBA" id="ARBA00023235"/>
    </source>
</evidence>
<evidence type="ECO:0000256" key="2">
    <source>
        <dbReference type="ARBA" id="ARBA00004496"/>
    </source>
</evidence>
<comment type="function">
    <text evidence="1 7">PPIases accelerate the folding of proteins. It catalyzes the cis-trans isomerization of proline imidic peptide bonds in oligopeptides.</text>
</comment>
<evidence type="ECO:0000313" key="10">
    <source>
        <dbReference type="Proteomes" id="UP000245728"/>
    </source>
</evidence>
<dbReference type="EC" id="5.2.1.8" evidence="7"/>
<dbReference type="PRINTS" id="PR00153">
    <property type="entry name" value="CSAPPISMRASE"/>
</dbReference>
<evidence type="ECO:0000256" key="1">
    <source>
        <dbReference type="ARBA" id="ARBA00002388"/>
    </source>
</evidence>
<organism evidence="9 10">
    <name type="scientific">Saliniradius amylolyticus</name>
    <dbReference type="NCBI Taxonomy" id="2183582"/>
    <lineage>
        <taxon>Bacteria</taxon>
        <taxon>Pseudomonadati</taxon>
        <taxon>Pseudomonadota</taxon>
        <taxon>Gammaproteobacteria</taxon>
        <taxon>Alteromonadales</taxon>
        <taxon>Alteromonadaceae</taxon>
        <taxon>Saliniradius</taxon>
    </lineage>
</organism>
<evidence type="ECO:0000256" key="3">
    <source>
        <dbReference type="ARBA" id="ARBA00007365"/>
    </source>
</evidence>
<dbReference type="InterPro" id="IPR044665">
    <property type="entry name" value="E_coli_cyclophilin_A-like"/>
</dbReference>
<dbReference type="PIRSF" id="PIRSF001467">
    <property type="entry name" value="Peptidylpro_ismrse"/>
    <property type="match status" value="1"/>
</dbReference>
<keyword evidence="4" id="KW-0963">Cytoplasm</keyword>
<comment type="similarity">
    <text evidence="3 7">Belongs to the cyclophilin-type PPIase family.</text>
</comment>
<dbReference type="Proteomes" id="UP000245728">
    <property type="component" value="Chromosome"/>
</dbReference>
<dbReference type="CDD" id="cd01920">
    <property type="entry name" value="cyclophilin_EcCYP_like"/>
    <property type="match status" value="1"/>
</dbReference>
<evidence type="ECO:0000256" key="7">
    <source>
        <dbReference type="RuleBase" id="RU363019"/>
    </source>
</evidence>
<dbReference type="Pfam" id="PF00160">
    <property type="entry name" value="Pro_isomerase"/>
    <property type="match status" value="1"/>
</dbReference>
<keyword evidence="5 7" id="KW-0697">Rotamase</keyword>
<protein>
    <recommendedName>
        <fullName evidence="7">Peptidyl-prolyl cis-trans isomerase</fullName>
        <shortName evidence="7">PPIase</shortName>
        <ecNumber evidence="7">5.2.1.8</ecNumber>
    </recommendedName>
</protein>
<dbReference type="PROSITE" id="PS00170">
    <property type="entry name" value="CSA_PPIASE_1"/>
    <property type="match status" value="1"/>
</dbReference>
<evidence type="ECO:0000259" key="8">
    <source>
        <dbReference type="PROSITE" id="PS50072"/>
    </source>
</evidence>
<keyword evidence="10" id="KW-1185">Reference proteome</keyword>
<dbReference type="InterPro" id="IPR002130">
    <property type="entry name" value="Cyclophilin-type_PPIase_dom"/>
</dbReference>
<dbReference type="GO" id="GO:0003755">
    <property type="term" value="F:peptidyl-prolyl cis-trans isomerase activity"/>
    <property type="evidence" value="ECO:0007669"/>
    <property type="project" value="UniProtKB-UniRule"/>
</dbReference>
<dbReference type="PROSITE" id="PS50072">
    <property type="entry name" value="CSA_PPIASE_2"/>
    <property type="match status" value="1"/>
</dbReference>
<dbReference type="GO" id="GO:0005737">
    <property type="term" value="C:cytoplasm"/>
    <property type="evidence" value="ECO:0007669"/>
    <property type="project" value="UniProtKB-SubCell"/>
</dbReference>
<dbReference type="OrthoDB" id="9807797at2"/>
<dbReference type="FunFam" id="2.40.100.10:FF:000004">
    <property type="entry name" value="Peptidyl-prolyl cis-trans isomerase"/>
    <property type="match status" value="1"/>
</dbReference>